<dbReference type="EMBL" id="MDYN01000003">
    <property type="protein sequence ID" value="OQD88781.1"/>
    <property type="molecule type" value="Genomic_DNA"/>
</dbReference>
<keyword evidence="2" id="KW-1185">Reference proteome</keyword>
<organism evidence="1 2">
    <name type="scientific">Penicillium antarcticum</name>
    <dbReference type="NCBI Taxonomy" id="416450"/>
    <lineage>
        <taxon>Eukaryota</taxon>
        <taxon>Fungi</taxon>
        <taxon>Dikarya</taxon>
        <taxon>Ascomycota</taxon>
        <taxon>Pezizomycotina</taxon>
        <taxon>Eurotiomycetes</taxon>
        <taxon>Eurotiomycetidae</taxon>
        <taxon>Eurotiales</taxon>
        <taxon>Aspergillaceae</taxon>
        <taxon>Penicillium</taxon>
    </lineage>
</organism>
<gene>
    <name evidence="1" type="ORF">PENANT_c003G09149</name>
</gene>
<evidence type="ECO:0000313" key="1">
    <source>
        <dbReference type="EMBL" id="OQD88781.1"/>
    </source>
</evidence>
<sequence length="242" mass="27996">MAERTPNIRAEVDLMILDYLVCLAVSRLLAVVGNSHMFSDVEWLVQSVETFHSIIEGHQLEYALPSDLDLKLQIFHIVNSYCRYTPPSDCRHLLNFTPLSHIAVEFMQFCYASIEHVSRTRWFDLGAHIMAHAILEEKDRFPEPLRRLCSWTTDDDELNAYWEVSCGMFLEHIPPPYGTAAPASREELDRIFDVQLLHDRFTGFVEDLMEVLDAPLLVQLEQGQLIGLTREETQRVIEACRF</sequence>
<name>A0A1V6QHS8_9EURO</name>
<reference evidence="2" key="1">
    <citation type="journal article" date="2017" name="Nat. Microbiol.">
        <title>Global analysis of biosynthetic gene clusters reveals vast potential of secondary metabolite production in Penicillium species.</title>
        <authorList>
            <person name="Nielsen J.C."/>
            <person name="Grijseels S."/>
            <person name="Prigent S."/>
            <person name="Ji B."/>
            <person name="Dainat J."/>
            <person name="Nielsen K.F."/>
            <person name="Frisvad J.C."/>
            <person name="Workman M."/>
            <person name="Nielsen J."/>
        </authorList>
    </citation>
    <scope>NUCLEOTIDE SEQUENCE [LARGE SCALE GENOMIC DNA]</scope>
    <source>
        <strain evidence="2">IBT 31811</strain>
    </source>
</reference>
<proteinExistence type="predicted"/>
<evidence type="ECO:0000313" key="2">
    <source>
        <dbReference type="Proteomes" id="UP000191672"/>
    </source>
</evidence>
<dbReference type="Proteomes" id="UP000191672">
    <property type="component" value="Unassembled WGS sequence"/>
</dbReference>
<protein>
    <submittedName>
        <fullName evidence="1">Uncharacterized protein</fullName>
    </submittedName>
</protein>
<comment type="caution">
    <text evidence="1">The sequence shown here is derived from an EMBL/GenBank/DDBJ whole genome shotgun (WGS) entry which is preliminary data.</text>
</comment>
<dbReference type="OrthoDB" id="4149149at2759"/>
<accession>A0A1V6QHS8</accession>
<dbReference type="AlphaFoldDB" id="A0A1V6QHS8"/>